<sequence length="584" mass="64286">MSPSSASSTVLRCRDLVHVILAYQCGLFHDALPLLTLTLSSDWESPSALQAETHRLHSVLAPWYDQRHFEAMTRLHRLRPSASYVSLLSCVVVEAISFGRDDVVDACDVHDLAGLPQPLVDVAACANDMSMLERLHAMGVSGCTDRALDAAAMHGNTGMIKFLAAQYAPTVSSQTMHLAAMANHITVLDMLWSMLPVAVPASQMRETLLGVAREGHLEALAWLVDHFVDVVTPQVMDIAAQHGHVTLLTWMTTHASAVGCTSAAMNLAARSGHVHVLEWLHVHRREGCSVHALDWAAAAGHLHAVQWLVANRTERRSPMALTLSLAHRQWHVADWLWSHVVVGLDNTNQLTFVWQVIDAVAARGDVEAMTWLHHRVTRRQWSRNAMDVAAAAGRLDMLRWLHANRSDGCSPDSLNVALVHGHSNVAKWLVEHYGATQACPAEGLCLAVRRADWKTLLWVHATMPHLDWPSDVMVAAAGANQLDVVQWLFTHRPETSSSHAIEAAAANGHLRVLEWLQGIEGWSSAVMDAAASEGRIEVLKWLQTHRTEGCTANALQRASANGWAAAVAWLLRHRRHICKELLPL</sequence>
<proteinExistence type="predicted"/>
<evidence type="ECO:0000313" key="2">
    <source>
        <dbReference type="EMBL" id="VFT82861.1"/>
    </source>
</evidence>
<dbReference type="AlphaFoldDB" id="A0A485KH91"/>
<organism evidence="2 3">
    <name type="scientific">Aphanomyces stellatus</name>
    <dbReference type="NCBI Taxonomy" id="120398"/>
    <lineage>
        <taxon>Eukaryota</taxon>
        <taxon>Sar</taxon>
        <taxon>Stramenopiles</taxon>
        <taxon>Oomycota</taxon>
        <taxon>Saprolegniomycetes</taxon>
        <taxon>Saprolegniales</taxon>
        <taxon>Verrucalvaceae</taxon>
        <taxon>Aphanomyces</taxon>
    </lineage>
</organism>
<dbReference type="EMBL" id="VJMH01002226">
    <property type="protein sequence ID" value="KAF0709613.1"/>
    <property type="molecule type" value="Genomic_DNA"/>
</dbReference>
<dbReference type="SUPFAM" id="SSF48403">
    <property type="entry name" value="Ankyrin repeat"/>
    <property type="match status" value="1"/>
</dbReference>
<dbReference type="Pfam" id="PF13637">
    <property type="entry name" value="Ank_4"/>
    <property type="match status" value="2"/>
</dbReference>
<dbReference type="EMBL" id="CAADRA010002228">
    <property type="protein sequence ID" value="VFT82861.1"/>
    <property type="molecule type" value="Genomic_DNA"/>
</dbReference>
<dbReference type="PANTHER" id="PTHR46586">
    <property type="entry name" value="ANKYRIN REPEAT-CONTAINING PROTEIN"/>
    <property type="match status" value="1"/>
</dbReference>
<dbReference type="PANTHER" id="PTHR46586:SF3">
    <property type="entry name" value="ANKYRIN REPEAT-CONTAINING PROTEIN"/>
    <property type="match status" value="1"/>
</dbReference>
<reference evidence="1" key="2">
    <citation type="submission" date="2019-06" db="EMBL/GenBank/DDBJ databases">
        <title>Genomics analysis of Aphanomyces spp. identifies a new class of oomycete effector associated with host adaptation.</title>
        <authorList>
            <person name="Gaulin E."/>
        </authorList>
    </citation>
    <scope>NUCLEOTIDE SEQUENCE</scope>
    <source>
        <strain evidence="1">CBS 578.67</strain>
    </source>
</reference>
<evidence type="ECO:0000313" key="1">
    <source>
        <dbReference type="EMBL" id="KAF0709613.1"/>
    </source>
</evidence>
<dbReference type="InterPro" id="IPR052050">
    <property type="entry name" value="SecEffector_AnkRepeat"/>
</dbReference>
<dbReference type="Proteomes" id="UP000332933">
    <property type="component" value="Unassembled WGS sequence"/>
</dbReference>
<keyword evidence="3" id="KW-1185">Reference proteome</keyword>
<evidence type="ECO:0000313" key="3">
    <source>
        <dbReference type="Proteomes" id="UP000332933"/>
    </source>
</evidence>
<dbReference type="InterPro" id="IPR036770">
    <property type="entry name" value="Ankyrin_rpt-contain_sf"/>
</dbReference>
<name>A0A485KH91_9STRA</name>
<dbReference type="OrthoDB" id="61046at2759"/>
<accession>A0A485KH91</accession>
<protein>
    <submittedName>
        <fullName evidence="2">Aste57867_5838 protein</fullName>
    </submittedName>
</protein>
<dbReference type="InterPro" id="IPR002110">
    <property type="entry name" value="Ankyrin_rpt"/>
</dbReference>
<gene>
    <name evidence="2" type="primary">Aste57867_5838</name>
    <name evidence="1" type="ORF">As57867_005824</name>
    <name evidence="2" type="ORF">ASTE57867_5838</name>
</gene>
<reference evidence="2 3" key="1">
    <citation type="submission" date="2019-03" db="EMBL/GenBank/DDBJ databases">
        <authorList>
            <person name="Gaulin E."/>
            <person name="Dumas B."/>
        </authorList>
    </citation>
    <scope>NUCLEOTIDE SEQUENCE [LARGE SCALE GENOMIC DNA]</scope>
    <source>
        <strain evidence="2">CBS 568.67</strain>
    </source>
</reference>
<dbReference type="Gene3D" id="1.25.40.20">
    <property type="entry name" value="Ankyrin repeat-containing domain"/>
    <property type="match status" value="4"/>
</dbReference>